<evidence type="ECO:0000313" key="2">
    <source>
        <dbReference type="EMBL" id="KAG7164465.1"/>
    </source>
</evidence>
<accession>A0A8J5MU43</accession>
<name>A0A8J5MU43_HOMAM</name>
<evidence type="ECO:0000313" key="3">
    <source>
        <dbReference type="Proteomes" id="UP000747542"/>
    </source>
</evidence>
<feature type="compositionally biased region" description="Acidic residues" evidence="1">
    <location>
        <begin position="58"/>
        <end position="69"/>
    </location>
</feature>
<evidence type="ECO:0000256" key="1">
    <source>
        <dbReference type="SAM" id="MobiDB-lite"/>
    </source>
</evidence>
<proteinExistence type="predicted"/>
<dbReference type="EMBL" id="JAHLQT010025476">
    <property type="protein sequence ID" value="KAG7164465.1"/>
    <property type="molecule type" value="Genomic_DNA"/>
</dbReference>
<protein>
    <submittedName>
        <fullName evidence="2">Uncharacterized protein</fullName>
    </submittedName>
</protein>
<organism evidence="2 3">
    <name type="scientific">Homarus americanus</name>
    <name type="common">American lobster</name>
    <dbReference type="NCBI Taxonomy" id="6706"/>
    <lineage>
        <taxon>Eukaryota</taxon>
        <taxon>Metazoa</taxon>
        <taxon>Ecdysozoa</taxon>
        <taxon>Arthropoda</taxon>
        <taxon>Crustacea</taxon>
        <taxon>Multicrustacea</taxon>
        <taxon>Malacostraca</taxon>
        <taxon>Eumalacostraca</taxon>
        <taxon>Eucarida</taxon>
        <taxon>Decapoda</taxon>
        <taxon>Pleocyemata</taxon>
        <taxon>Astacidea</taxon>
        <taxon>Nephropoidea</taxon>
        <taxon>Nephropidae</taxon>
        <taxon>Homarus</taxon>
    </lineage>
</organism>
<reference evidence="2" key="1">
    <citation type="journal article" date="2021" name="Sci. Adv.">
        <title>The American lobster genome reveals insights on longevity, neural, and immune adaptations.</title>
        <authorList>
            <person name="Polinski J.M."/>
            <person name="Zimin A.V."/>
            <person name="Clark K.F."/>
            <person name="Kohn A.B."/>
            <person name="Sadowski N."/>
            <person name="Timp W."/>
            <person name="Ptitsyn A."/>
            <person name="Khanna P."/>
            <person name="Romanova D.Y."/>
            <person name="Williams P."/>
            <person name="Greenwood S.J."/>
            <person name="Moroz L.L."/>
            <person name="Walt D.R."/>
            <person name="Bodnar A.G."/>
        </authorList>
    </citation>
    <scope>NUCLEOTIDE SEQUENCE</scope>
    <source>
        <strain evidence="2">GMGI-L3</strain>
    </source>
</reference>
<feature type="region of interest" description="Disordered" evidence="1">
    <location>
        <begin position="49"/>
        <end position="82"/>
    </location>
</feature>
<gene>
    <name evidence="2" type="ORF">Hamer_G003672</name>
</gene>
<sequence>MTACLVGTRATTQVCRDEETAASRVNEPSIGNSIPAPGFQEVTWEDLEEPMQVGNTNDVEDLPEDEEGGDAASNAGETNQRKVTTQKLSLLLGVCTSLQEMIQDIES</sequence>
<dbReference type="Proteomes" id="UP000747542">
    <property type="component" value="Unassembled WGS sequence"/>
</dbReference>
<dbReference type="AlphaFoldDB" id="A0A8J5MU43"/>
<keyword evidence="3" id="KW-1185">Reference proteome</keyword>
<comment type="caution">
    <text evidence="2">The sequence shown here is derived from an EMBL/GenBank/DDBJ whole genome shotgun (WGS) entry which is preliminary data.</text>
</comment>